<name>A0ABT2JHQ6_9PSEU</name>
<gene>
    <name evidence="1" type="ORF">JT362_27790</name>
</gene>
<organism evidence="1 2">
    <name type="scientific">Actinophytocola gossypii</name>
    <dbReference type="NCBI Taxonomy" id="2812003"/>
    <lineage>
        <taxon>Bacteria</taxon>
        <taxon>Bacillati</taxon>
        <taxon>Actinomycetota</taxon>
        <taxon>Actinomycetes</taxon>
        <taxon>Pseudonocardiales</taxon>
        <taxon>Pseudonocardiaceae</taxon>
    </lineage>
</organism>
<evidence type="ECO:0000313" key="1">
    <source>
        <dbReference type="EMBL" id="MCT2586930.1"/>
    </source>
</evidence>
<dbReference type="Proteomes" id="UP001156441">
    <property type="component" value="Unassembled WGS sequence"/>
</dbReference>
<dbReference type="RefSeq" id="WP_260194803.1">
    <property type="nucleotide sequence ID" value="NZ_JAFFZE010000022.1"/>
</dbReference>
<comment type="caution">
    <text evidence="1">The sequence shown here is derived from an EMBL/GenBank/DDBJ whole genome shotgun (WGS) entry which is preliminary data.</text>
</comment>
<dbReference type="EMBL" id="JAFFZE010000022">
    <property type="protein sequence ID" value="MCT2586930.1"/>
    <property type="molecule type" value="Genomic_DNA"/>
</dbReference>
<protein>
    <submittedName>
        <fullName evidence="1">Uncharacterized protein</fullName>
    </submittedName>
</protein>
<reference evidence="1 2" key="1">
    <citation type="submission" date="2021-02" db="EMBL/GenBank/DDBJ databases">
        <title>Actinophytocola xerophila sp. nov., isolated from soil of cotton cropping field.</title>
        <authorList>
            <person name="Huang R."/>
            <person name="Chen X."/>
            <person name="Ge X."/>
            <person name="Liu W."/>
        </authorList>
    </citation>
    <scope>NUCLEOTIDE SEQUENCE [LARGE SCALE GENOMIC DNA]</scope>
    <source>
        <strain evidence="1 2">S1-96</strain>
    </source>
</reference>
<sequence length="110" mass="12660">MRQRDVARAAVVAVVDVDGREWAQAADILIARHRTGWFARRWLSVARRRYPGCVVVVSRQRAGRWCLVGLPDGVRVRLVRGRPWSAEDAVRLGRSVYGAWLGPQWNRRDR</sequence>
<evidence type="ECO:0000313" key="2">
    <source>
        <dbReference type="Proteomes" id="UP001156441"/>
    </source>
</evidence>
<keyword evidence="2" id="KW-1185">Reference proteome</keyword>
<accession>A0ABT2JHQ6</accession>
<proteinExistence type="predicted"/>